<protein>
    <submittedName>
        <fullName evidence="6">FAD-dependent monooxygenase</fullName>
    </submittedName>
</protein>
<keyword evidence="6" id="KW-0560">Oxidoreductase</keyword>
<keyword evidence="2" id="KW-0285">Flavoprotein</keyword>
<dbReference type="PANTHER" id="PTHR43004:SF19">
    <property type="entry name" value="BINDING MONOOXYGENASE, PUTATIVE (JCVI)-RELATED"/>
    <property type="match status" value="1"/>
</dbReference>
<dbReference type="RefSeq" id="WP_313765727.1">
    <property type="nucleotide sequence ID" value="NZ_BAAAVH010000023.1"/>
</dbReference>
<reference evidence="7" key="1">
    <citation type="journal article" date="2019" name="Int. J. Syst. Evol. Microbiol.">
        <title>The Global Catalogue of Microorganisms (GCM) 10K type strain sequencing project: providing services to taxonomists for standard genome sequencing and annotation.</title>
        <authorList>
            <consortium name="The Broad Institute Genomics Platform"/>
            <consortium name="The Broad Institute Genome Sequencing Center for Infectious Disease"/>
            <person name="Wu L."/>
            <person name="Ma J."/>
        </authorList>
    </citation>
    <scope>NUCLEOTIDE SEQUENCE [LARGE SCALE GENOMIC DNA]</scope>
    <source>
        <strain evidence="7">CGMCC 4.1469</strain>
    </source>
</reference>
<proteinExistence type="predicted"/>
<feature type="compositionally biased region" description="Gly residues" evidence="4">
    <location>
        <begin position="608"/>
        <end position="648"/>
    </location>
</feature>
<keyword evidence="6" id="KW-0503">Monooxygenase</keyword>
<evidence type="ECO:0000259" key="5">
    <source>
        <dbReference type="Pfam" id="PF01494"/>
    </source>
</evidence>
<feature type="region of interest" description="Disordered" evidence="4">
    <location>
        <begin position="543"/>
        <end position="664"/>
    </location>
</feature>
<accession>A0ABW1F5B9</accession>
<dbReference type="PANTHER" id="PTHR43004">
    <property type="entry name" value="TRK SYSTEM POTASSIUM UPTAKE PROTEIN"/>
    <property type="match status" value="1"/>
</dbReference>
<dbReference type="PRINTS" id="PR00420">
    <property type="entry name" value="RNGMNOXGNASE"/>
</dbReference>
<evidence type="ECO:0000313" key="6">
    <source>
        <dbReference type="EMBL" id="MFC5889100.1"/>
    </source>
</evidence>
<dbReference type="SUPFAM" id="SSF51905">
    <property type="entry name" value="FAD/NAD(P)-binding domain"/>
    <property type="match status" value="1"/>
</dbReference>
<evidence type="ECO:0000256" key="2">
    <source>
        <dbReference type="ARBA" id="ARBA00022630"/>
    </source>
</evidence>
<keyword evidence="3" id="KW-0274">FAD</keyword>
<comment type="cofactor">
    <cofactor evidence="1">
        <name>FAD</name>
        <dbReference type="ChEBI" id="CHEBI:57692"/>
    </cofactor>
</comment>
<dbReference type="InterPro" id="IPR050641">
    <property type="entry name" value="RIFMO-like"/>
</dbReference>
<evidence type="ECO:0000256" key="3">
    <source>
        <dbReference type="ARBA" id="ARBA00022827"/>
    </source>
</evidence>
<dbReference type="GO" id="GO:0004497">
    <property type="term" value="F:monooxygenase activity"/>
    <property type="evidence" value="ECO:0007669"/>
    <property type="project" value="UniProtKB-KW"/>
</dbReference>
<name>A0ABW1F5B9_9ACTN</name>
<gene>
    <name evidence="6" type="ORF">ACFP0N_29435</name>
</gene>
<evidence type="ECO:0000313" key="7">
    <source>
        <dbReference type="Proteomes" id="UP001596067"/>
    </source>
</evidence>
<dbReference type="EMBL" id="JBHSOD010000051">
    <property type="protein sequence ID" value="MFC5889100.1"/>
    <property type="molecule type" value="Genomic_DNA"/>
</dbReference>
<dbReference type="InterPro" id="IPR002938">
    <property type="entry name" value="FAD-bd"/>
</dbReference>
<dbReference type="Gene3D" id="3.50.50.60">
    <property type="entry name" value="FAD/NAD(P)-binding domain"/>
    <property type="match status" value="1"/>
</dbReference>
<organism evidence="6 7">
    <name type="scientific">Kitasatospora aburaviensis</name>
    <dbReference type="NCBI Taxonomy" id="67265"/>
    <lineage>
        <taxon>Bacteria</taxon>
        <taxon>Bacillati</taxon>
        <taxon>Actinomycetota</taxon>
        <taxon>Actinomycetes</taxon>
        <taxon>Kitasatosporales</taxon>
        <taxon>Streptomycetaceae</taxon>
        <taxon>Kitasatospora</taxon>
    </lineage>
</organism>
<dbReference type="Proteomes" id="UP001596067">
    <property type="component" value="Unassembled WGS sequence"/>
</dbReference>
<keyword evidence="7" id="KW-1185">Reference proteome</keyword>
<sequence>MDPVIVVGAGPVGLALALALARHEVPSIVLDEGSGLCPEGPRSVVLGPDTAGFLTRIGYPRAVSDAAQWDAFAVWRRRQEVLRIDLSDSPVLHLPQHRLQRGLRDALTGTPLVRLVPLSRVTRLEQDRDGVGVHTRNPQDGTETWWRGSHLVGCDGARSTVRKLLKIRFPGRPAVDRNAVATVRVDLPFTEARLHREPPWRGDREASARPLPDGVWRIDWRLPPGRPAPSEPVDPHATWPGIVTGDTLLTRVTATLTAWCGELPRYELLAAADHTAQQRLAARFRDGRCFLAGDAAHLHGALGMQNLADGLRDADNLAWRLALAWHLHTGGPQPGGTLLDGYEAERRGAVGARLRAVDQAMPLLRPLRGWQATRRSLLTGSFRKHAPLLADGQLGTGRFGGPPAYPAAPSGVPGRVPVQRGGRSTTSLSELLPATAPGVLVPDLPVLATDGTPDRLHARLGSTFLLLLVAPGTAVWSAEHWLGAGLMPRLAEVAAALPVPAEVLVTEEYPGAGPHTVLLIRPDGHLVGVTQGAAAEDLQALADGARGGPQPLSGTAEAADDGRPGAAGGPAGSGGTGGSGGSAGSSGSGGSAGSSGSGGSAGSSGSAGSAGSGGAAGAGRAAGVGGAAGVGRVAGVGRAAGGAPGGAVAGPAAPAVDSASGPPR</sequence>
<dbReference type="InterPro" id="IPR036188">
    <property type="entry name" value="FAD/NAD-bd_sf"/>
</dbReference>
<dbReference type="Gene3D" id="3.40.30.120">
    <property type="match status" value="1"/>
</dbReference>
<comment type="caution">
    <text evidence="6">The sequence shown here is derived from an EMBL/GenBank/DDBJ whole genome shotgun (WGS) entry which is preliminary data.</text>
</comment>
<feature type="compositionally biased region" description="Gly residues" evidence="4">
    <location>
        <begin position="565"/>
        <end position="602"/>
    </location>
</feature>
<dbReference type="Gene3D" id="3.30.70.2450">
    <property type="match status" value="1"/>
</dbReference>
<feature type="compositionally biased region" description="Low complexity" evidence="4">
    <location>
        <begin position="649"/>
        <end position="664"/>
    </location>
</feature>
<evidence type="ECO:0000256" key="4">
    <source>
        <dbReference type="SAM" id="MobiDB-lite"/>
    </source>
</evidence>
<evidence type="ECO:0000256" key="1">
    <source>
        <dbReference type="ARBA" id="ARBA00001974"/>
    </source>
</evidence>
<dbReference type="Pfam" id="PF01494">
    <property type="entry name" value="FAD_binding_3"/>
    <property type="match status" value="1"/>
</dbReference>
<feature type="domain" description="FAD-binding" evidence="5">
    <location>
        <begin position="3"/>
        <end position="350"/>
    </location>
</feature>